<keyword evidence="3" id="KW-0378">Hydrolase</keyword>
<evidence type="ECO:0000256" key="3">
    <source>
        <dbReference type="ARBA" id="ARBA00022801"/>
    </source>
</evidence>
<evidence type="ECO:0000256" key="1">
    <source>
        <dbReference type="ARBA" id="ARBA00008455"/>
    </source>
</evidence>
<dbReference type="SMART" id="SM00645">
    <property type="entry name" value="Pept_C1"/>
    <property type="match status" value="1"/>
</dbReference>
<dbReference type="InterPro" id="IPR038765">
    <property type="entry name" value="Papain-like_cys_pep_sf"/>
</dbReference>
<comment type="similarity">
    <text evidence="1">Belongs to the peptidase C1 family.</text>
</comment>
<dbReference type="Pfam" id="PF00112">
    <property type="entry name" value="Peptidase_C1"/>
    <property type="match status" value="1"/>
</dbReference>
<evidence type="ECO:0000313" key="7">
    <source>
        <dbReference type="Proteomes" id="UP001396334"/>
    </source>
</evidence>
<gene>
    <name evidence="6" type="ORF">V6N11_004207</name>
</gene>
<keyword evidence="7" id="KW-1185">Reference proteome</keyword>
<reference evidence="6 7" key="1">
    <citation type="journal article" date="2024" name="G3 (Bethesda)">
        <title>Genome assembly of Hibiscus sabdariffa L. provides insights into metabolisms of medicinal natural products.</title>
        <authorList>
            <person name="Kim T."/>
        </authorList>
    </citation>
    <scope>NUCLEOTIDE SEQUENCE [LARGE SCALE GENOMIC DNA]</scope>
    <source>
        <strain evidence="6">TK-2024</strain>
        <tissue evidence="6">Old leaves</tissue>
    </source>
</reference>
<protein>
    <recommendedName>
        <fullName evidence="5">Peptidase C1A papain C-terminal domain-containing protein</fullName>
    </recommendedName>
</protein>
<keyword evidence="2" id="KW-0645">Protease</keyword>
<evidence type="ECO:0000256" key="2">
    <source>
        <dbReference type="ARBA" id="ARBA00022670"/>
    </source>
</evidence>
<keyword evidence="4" id="KW-0788">Thiol protease</keyword>
<name>A0ABR2SFK5_9ROSI</name>
<accession>A0ABR2SFK5</accession>
<dbReference type="EMBL" id="JBBPBN010000015">
    <property type="protein sequence ID" value="KAK9024025.1"/>
    <property type="molecule type" value="Genomic_DNA"/>
</dbReference>
<dbReference type="Gene3D" id="3.90.70.10">
    <property type="entry name" value="Cysteine proteinases"/>
    <property type="match status" value="1"/>
</dbReference>
<dbReference type="InterPro" id="IPR013128">
    <property type="entry name" value="Peptidase_C1A"/>
</dbReference>
<dbReference type="PANTHER" id="PTHR12411">
    <property type="entry name" value="CYSTEINE PROTEASE FAMILY C1-RELATED"/>
    <property type="match status" value="1"/>
</dbReference>
<comment type="caution">
    <text evidence="6">The sequence shown here is derived from an EMBL/GenBank/DDBJ whole genome shotgun (WGS) entry which is preliminary data.</text>
</comment>
<evidence type="ECO:0000313" key="6">
    <source>
        <dbReference type="EMBL" id="KAK9024025.1"/>
    </source>
</evidence>
<sequence>MDTEDAPVSRVELSLIVIPLGTPQRVDWREADVLNPVRDQGDCVCCWTFVAVTLLESVRKIKFPEENLKQLSPQFLLQSVCPNPPIRSVIGASKCYTYTITKTFDWLKQNSVQTEKDCPYLGKMMDDFSPKIQPIDCLKIDDYGTLNGWEREKILMTVADHPVGAVMDYTPELSALKDEIYEGPSIIPAAGYPRHAVVIIGYGTDETTGKNY</sequence>
<evidence type="ECO:0000259" key="5">
    <source>
        <dbReference type="SMART" id="SM00645"/>
    </source>
</evidence>
<proteinExistence type="inferred from homology"/>
<evidence type="ECO:0000256" key="4">
    <source>
        <dbReference type="ARBA" id="ARBA00022807"/>
    </source>
</evidence>
<dbReference type="InterPro" id="IPR000668">
    <property type="entry name" value="Peptidase_C1A_C"/>
</dbReference>
<feature type="domain" description="Peptidase C1A papain C-terminal" evidence="5">
    <location>
        <begin position="22"/>
        <end position="211"/>
    </location>
</feature>
<dbReference type="Proteomes" id="UP001396334">
    <property type="component" value="Unassembled WGS sequence"/>
</dbReference>
<organism evidence="6 7">
    <name type="scientific">Hibiscus sabdariffa</name>
    <name type="common">roselle</name>
    <dbReference type="NCBI Taxonomy" id="183260"/>
    <lineage>
        <taxon>Eukaryota</taxon>
        <taxon>Viridiplantae</taxon>
        <taxon>Streptophyta</taxon>
        <taxon>Embryophyta</taxon>
        <taxon>Tracheophyta</taxon>
        <taxon>Spermatophyta</taxon>
        <taxon>Magnoliopsida</taxon>
        <taxon>eudicotyledons</taxon>
        <taxon>Gunneridae</taxon>
        <taxon>Pentapetalae</taxon>
        <taxon>rosids</taxon>
        <taxon>malvids</taxon>
        <taxon>Malvales</taxon>
        <taxon>Malvaceae</taxon>
        <taxon>Malvoideae</taxon>
        <taxon>Hibiscus</taxon>
    </lineage>
</organism>
<dbReference type="SUPFAM" id="SSF54001">
    <property type="entry name" value="Cysteine proteinases"/>
    <property type="match status" value="1"/>
</dbReference>